<evidence type="ECO:0000259" key="9">
    <source>
        <dbReference type="Pfam" id="PF12830"/>
    </source>
</evidence>
<dbReference type="Gene3D" id="1.25.10.10">
    <property type="entry name" value="Leucine-rich Repeat Variant"/>
    <property type="match status" value="2"/>
</dbReference>
<feature type="transmembrane region" description="Helical" evidence="8">
    <location>
        <begin position="1289"/>
        <end position="1308"/>
    </location>
</feature>
<keyword evidence="8" id="KW-1133">Transmembrane helix</keyword>
<keyword evidence="11" id="KW-1185">Reference proteome</keyword>
<evidence type="ECO:0000256" key="7">
    <source>
        <dbReference type="SAM" id="MobiDB-lite"/>
    </source>
</evidence>
<keyword evidence="8" id="KW-0812">Transmembrane</keyword>
<evidence type="ECO:0000256" key="5">
    <source>
        <dbReference type="ARBA" id="ARBA00023306"/>
    </source>
</evidence>
<dbReference type="GO" id="GO:0090694">
    <property type="term" value="C:Scc2-Scc4 cohesin loading complex"/>
    <property type="evidence" value="ECO:0007669"/>
    <property type="project" value="TreeGrafter"/>
</dbReference>
<dbReference type="InterPro" id="IPR024986">
    <property type="entry name" value="Nipped-B_C"/>
</dbReference>
<dbReference type="Pfam" id="PF12765">
    <property type="entry name" value="Cohesin_HEAT"/>
    <property type="match status" value="1"/>
</dbReference>
<dbReference type="GO" id="GO:0003682">
    <property type="term" value="F:chromatin binding"/>
    <property type="evidence" value="ECO:0007669"/>
    <property type="project" value="TreeGrafter"/>
</dbReference>
<evidence type="ECO:0000256" key="2">
    <source>
        <dbReference type="ARBA" id="ARBA00009252"/>
    </source>
</evidence>
<keyword evidence="8" id="KW-0472">Membrane</keyword>
<gene>
    <name evidence="10" type="ORF">PHMEG_000809</name>
</gene>
<comment type="subcellular location">
    <subcellularLocation>
        <location evidence="1 6">Nucleus</location>
    </subcellularLocation>
</comment>
<evidence type="ECO:0000313" key="11">
    <source>
        <dbReference type="Proteomes" id="UP000198211"/>
    </source>
</evidence>
<comment type="caution">
    <text evidence="10">The sequence shown here is derived from an EMBL/GenBank/DDBJ whole genome shotgun (WGS) entry which is preliminary data.</text>
</comment>
<dbReference type="InterPro" id="IPR011989">
    <property type="entry name" value="ARM-like"/>
</dbReference>
<evidence type="ECO:0000256" key="4">
    <source>
        <dbReference type="ARBA" id="ARBA00023242"/>
    </source>
</evidence>
<dbReference type="GO" id="GO:0034087">
    <property type="term" value="P:establishment of mitotic sister chromatid cohesion"/>
    <property type="evidence" value="ECO:0007669"/>
    <property type="project" value="TreeGrafter"/>
</dbReference>
<feature type="domain" description="Sister chromatid cohesion C-terminal" evidence="9">
    <location>
        <begin position="1041"/>
        <end position="1236"/>
    </location>
</feature>
<dbReference type="GO" id="GO:0061775">
    <property type="term" value="F:cohesin loader activity"/>
    <property type="evidence" value="ECO:0007669"/>
    <property type="project" value="InterPro"/>
</dbReference>
<evidence type="ECO:0000256" key="6">
    <source>
        <dbReference type="RuleBase" id="RU364107"/>
    </source>
</evidence>
<dbReference type="OrthoDB" id="418242at2759"/>
<organism evidence="10 11">
    <name type="scientific">Phytophthora megakarya</name>
    <dbReference type="NCBI Taxonomy" id="4795"/>
    <lineage>
        <taxon>Eukaryota</taxon>
        <taxon>Sar</taxon>
        <taxon>Stramenopiles</taxon>
        <taxon>Oomycota</taxon>
        <taxon>Peronosporomycetes</taxon>
        <taxon>Peronosporales</taxon>
        <taxon>Peronosporaceae</taxon>
        <taxon>Phytophthora</taxon>
    </lineage>
</organism>
<accession>A0A225X4A8</accession>
<evidence type="ECO:0000256" key="1">
    <source>
        <dbReference type="ARBA" id="ARBA00004123"/>
    </source>
</evidence>
<name>A0A225X4A8_9STRA</name>
<keyword evidence="4 6" id="KW-0539">Nucleus</keyword>
<keyword evidence="3 6" id="KW-0677">Repeat</keyword>
<sequence length="1426" mass="159969">MRGGLFLYPLHVDPADAAAADTREALHSVTAEPAATTEPVDPQRLATLIRSTDRLGSASEATEINADVLNSLPKWAQAVVQTGCFHGKYIICRHVLFSNIYNCVVLAGRRMSSRNKLKRNSGQQSELDYGQARKRPRRRRSSSNNLNCDISMEDEASELQEGLDELNMLPDADSDTEEIEIDDIPTFSTKAEITADSVEKYAELLEKLIDVSNERQQLESFERDGMNVFQAKEVKILRQSVNAIEKNDWMNKLEPELLISMMSSFDAQDVVQRITTLVVSIIQSCAARKFMMESDPGSLKDSVESSTPDTVTEEKSSQNNDAVLSTLDNTRNCAKSFVRMLLRACWKKTEDRDNRLVLDNFVEDLLVMFVCPEWIGAEELLVVLSSSLASILHANISADVKNPDSHHSLAALTLTGQICTAIKRYQKKDDLNAVDYDSNDIEVIEEHIGCLREVFTGKRTGKRKRSRVSQPSSSILHQIGLKHIVVMHLQRYNDHQSDSRTLILLKFISESKDQWGDDEANYMEQEKKLWESQWGMPVGSINSLFKATTPSSTLAVKSSLHLAVKREFCSLFDRLLAHVMALLSKGMPSLRARVMKCLRGIVDVDPMLMAEDSMQVAVERCCSDEKPSVREAAVDLIGTYVLLNPSLFDKYFDVLAGRLRDKGIKVRKSVCKIFKTALISMQERSDDAITVEELRRKSACMRCLVERVGHAAEDQGIKNFIIDTFQEVWFGSELSTRLSHPLSDFGDGNTLPPGWSVVTTVDENPAPTSLSVRGAQFVSDDGNIANSVEEAWCSYRTPMVEPASLVKTNHSKIDNSLEVVTTIVEVIHGMPNLGWFAELLKRLLAERNTTSKKQKTVMPSTKYRLDQVAIAENRSEKIIDRLVECLIGLQEGALLNGVSIGDAHQQFLSCMTALSVFCKAKPQLLAHHLETICVYLKEEDVKVQSLSVTMINNILNVKRAPQSVAGRLEKDLELLVLRSPPSVVGPSIQAKLQCLISMKELLQFEEQRLGNGLATRTMNRSKSKEQQVQGDQEADASLIGNVMQAELEDMLLLSLHKVPQIRKEAVACISALITQGLVNPSQCIPNLVALETDRIPEVRDAAFSQLLELYERFRNEFRTPSIKGIQNSYAFQLSVYNNATSLGIDENKKEFCLFGRLYRKFLTWTKSHESPFLNALVKQFTDQGSVLKLRKGKLVTANSKVFTSGLKYLCYLAQIISTLPYIVEDEPLYIIYSINRYVSLRLGPVLDDLRAIFAEAGIAPELLKDDESDLTTLSIDKYQPFSQLDGKKLVALQVYASIAFAIGLMLRLKFALKRNYQLDNDKCATYKPSTPDVALEAKERCPKKLLLPSVDDLCQTDDPIKLNWNLFIVAWYAAREDQKQLDVELEEAETPKPAPKRRRRSRRAVLKKKASEDDSVDEDADIEGFA</sequence>
<dbReference type="EMBL" id="NBNE01000024">
    <property type="protein sequence ID" value="OWZ24197.1"/>
    <property type="molecule type" value="Genomic_DNA"/>
</dbReference>
<dbReference type="GO" id="GO:0071169">
    <property type="term" value="P:establishment of protein localization to chromatin"/>
    <property type="evidence" value="ECO:0007669"/>
    <property type="project" value="TreeGrafter"/>
</dbReference>
<dbReference type="InterPro" id="IPR033031">
    <property type="entry name" value="Scc2/Nipped-B"/>
</dbReference>
<evidence type="ECO:0000256" key="3">
    <source>
        <dbReference type="ARBA" id="ARBA00022737"/>
    </source>
</evidence>
<comment type="similarity">
    <text evidence="2 6">Belongs to the SCC2/Nipped-B family.</text>
</comment>
<dbReference type="GO" id="GO:1990414">
    <property type="term" value="P:replication-born double-strand break repair via sister chromatid exchange"/>
    <property type="evidence" value="ECO:0007669"/>
    <property type="project" value="TreeGrafter"/>
</dbReference>
<proteinExistence type="inferred from homology"/>
<feature type="compositionally biased region" description="Basic residues" evidence="7">
    <location>
        <begin position="132"/>
        <end position="141"/>
    </location>
</feature>
<dbReference type="Pfam" id="PF12830">
    <property type="entry name" value="Nipped-B_C"/>
    <property type="match status" value="1"/>
</dbReference>
<keyword evidence="5 6" id="KW-0131">Cell cycle</keyword>
<dbReference type="PANTHER" id="PTHR21704:SF18">
    <property type="entry name" value="NIPPED-B-LIKE PROTEIN"/>
    <property type="match status" value="1"/>
</dbReference>
<dbReference type="GO" id="GO:0140588">
    <property type="term" value="P:chromatin looping"/>
    <property type="evidence" value="ECO:0007669"/>
    <property type="project" value="InterPro"/>
</dbReference>
<feature type="region of interest" description="Disordered" evidence="7">
    <location>
        <begin position="295"/>
        <end position="321"/>
    </location>
</feature>
<evidence type="ECO:0000256" key="8">
    <source>
        <dbReference type="SAM" id="Phobius"/>
    </source>
</evidence>
<feature type="compositionally biased region" description="Basic residues" evidence="7">
    <location>
        <begin position="1394"/>
        <end position="1408"/>
    </location>
</feature>
<reference evidence="11" key="1">
    <citation type="submission" date="2017-03" db="EMBL/GenBank/DDBJ databases">
        <title>Phytopthora megakarya and P. palmivora, two closely related causual agents of cacao black pod achieved similar genome size and gene model numbers by different mechanisms.</title>
        <authorList>
            <person name="Ali S."/>
            <person name="Shao J."/>
            <person name="Larry D.J."/>
            <person name="Kronmiller B."/>
            <person name="Shen D."/>
            <person name="Strem M.D."/>
            <person name="Melnick R.L."/>
            <person name="Guiltinan M.J."/>
            <person name="Tyler B.M."/>
            <person name="Meinhardt L.W."/>
            <person name="Bailey B.A."/>
        </authorList>
    </citation>
    <scope>NUCLEOTIDE SEQUENCE [LARGE SCALE GENOMIC DNA]</scope>
    <source>
        <strain evidence="11">zdho120</strain>
    </source>
</reference>
<feature type="compositionally biased region" description="Acidic residues" evidence="7">
    <location>
        <begin position="1413"/>
        <end position="1426"/>
    </location>
</feature>
<feature type="region of interest" description="Disordered" evidence="7">
    <location>
        <begin position="114"/>
        <end position="147"/>
    </location>
</feature>
<dbReference type="SUPFAM" id="SSF48371">
    <property type="entry name" value="ARM repeat"/>
    <property type="match status" value="1"/>
</dbReference>
<dbReference type="PANTHER" id="PTHR21704">
    <property type="entry name" value="NIPPED-B-LIKE PROTEIN DELANGIN SCC2-RELATED"/>
    <property type="match status" value="1"/>
</dbReference>
<dbReference type="InterPro" id="IPR016024">
    <property type="entry name" value="ARM-type_fold"/>
</dbReference>
<dbReference type="InterPro" id="IPR026003">
    <property type="entry name" value="Cohesin_HEAT"/>
</dbReference>
<dbReference type="STRING" id="4795.A0A225X4A8"/>
<evidence type="ECO:0000313" key="10">
    <source>
        <dbReference type="EMBL" id="OWZ24197.1"/>
    </source>
</evidence>
<dbReference type="Proteomes" id="UP000198211">
    <property type="component" value="Unassembled WGS sequence"/>
</dbReference>
<feature type="region of interest" description="Disordered" evidence="7">
    <location>
        <begin position="1383"/>
        <end position="1426"/>
    </location>
</feature>
<protein>
    <recommendedName>
        <fullName evidence="6">Sister chromatid cohesion protein</fullName>
    </recommendedName>
</protein>
<dbReference type="GO" id="GO:0010468">
    <property type="term" value="P:regulation of gene expression"/>
    <property type="evidence" value="ECO:0007669"/>
    <property type="project" value="InterPro"/>
</dbReference>